<dbReference type="Pfam" id="PF03144">
    <property type="entry name" value="GTP_EFTU_D2"/>
    <property type="match status" value="1"/>
</dbReference>
<gene>
    <name evidence="5" type="primary">typA</name>
    <name evidence="3" type="synonym">bipA</name>
    <name evidence="5" type="ORF">DBW69_06780</name>
</gene>
<dbReference type="CDD" id="cd01891">
    <property type="entry name" value="TypA_BipA"/>
    <property type="match status" value="1"/>
</dbReference>
<dbReference type="CDD" id="cd03691">
    <property type="entry name" value="BipA_TypA_II"/>
    <property type="match status" value="1"/>
</dbReference>
<dbReference type="GO" id="GO:0097216">
    <property type="term" value="F:guanosine tetraphosphate binding"/>
    <property type="evidence" value="ECO:0007669"/>
    <property type="project" value="UniProtKB-ARBA"/>
</dbReference>
<dbReference type="InterPro" id="IPR009000">
    <property type="entry name" value="Transl_B-barrel_sf"/>
</dbReference>
<dbReference type="NCBIfam" id="TIGR01394">
    <property type="entry name" value="TypA_BipA"/>
    <property type="match status" value="1"/>
</dbReference>
<keyword evidence="3" id="KW-0690">Ribosome biogenesis</keyword>
<dbReference type="PROSITE" id="PS51722">
    <property type="entry name" value="G_TR_2"/>
    <property type="match status" value="1"/>
</dbReference>
<dbReference type="Pfam" id="PF00679">
    <property type="entry name" value="EFG_C"/>
    <property type="match status" value="1"/>
</dbReference>
<evidence type="ECO:0000256" key="1">
    <source>
        <dbReference type="ARBA" id="ARBA00022741"/>
    </source>
</evidence>
<dbReference type="InterPro" id="IPR047041">
    <property type="entry name" value="BipA_GTP-bd_dom"/>
</dbReference>
<dbReference type="GO" id="GO:1990904">
    <property type="term" value="C:ribonucleoprotein complex"/>
    <property type="evidence" value="ECO:0007669"/>
    <property type="project" value="TreeGrafter"/>
</dbReference>
<keyword evidence="2 3" id="KW-0342">GTP-binding</keyword>
<dbReference type="SUPFAM" id="SSF50447">
    <property type="entry name" value="Translation proteins"/>
    <property type="match status" value="1"/>
</dbReference>
<keyword evidence="1 3" id="KW-0547">Nucleotide-binding</keyword>
<dbReference type="PROSITE" id="PS00301">
    <property type="entry name" value="G_TR_1"/>
    <property type="match status" value="1"/>
</dbReference>
<accession>A0A368DTJ2</accession>
<comment type="caution">
    <text evidence="5">The sequence shown here is derived from an EMBL/GenBank/DDBJ whole genome shotgun (WGS) entry which is preliminary data.</text>
</comment>
<feature type="binding site" evidence="3">
    <location>
        <begin position="19"/>
        <end position="24"/>
    </location>
    <ligand>
        <name>GTP</name>
        <dbReference type="ChEBI" id="CHEBI:37565"/>
    </ligand>
</feature>
<evidence type="ECO:0000313" key="6">
    <source>
        <dbReference type="Proteomes" id="UP000252132"/>
    </source>
</evidence>
<keyword evidence="3" id="KW-0820">tRNA-binding</keyword>
<sequence length="612" mass="67459">MTATPAQNLRNIAIIAHVDHGKTTLIDTIMKQSGLFRDNQAVDERVMDSGDLEKERGITILAKPTSITWQDTRINIIDTPGHADFGGEVERVLDMADGVILLTDAAEGPMPQTKFVLGKALAQGLRPIVVINKVDRPDGRPDEVVDEVFDLFVSLDASPEQLDFPILYASGRDGWCVTELDDARDNLHPLLDVILAHVPPPLVEPDKPFAMLATLLDSDPYIGRCLTGRVLQGKATLNAAVKAINLNGDQIETGRLTKLLRFEGTKRVPVDEVQAGDLICIAGLTKASVADTIGDPSITDALASTPIDPPTMSVTITVNDSPFAGQDGKKVTSTVIRERLLAEVETNVAITFAESDNKDAFEIGGRGELQLGVLIETMRREGFEMNVSRPKVLLRNENGQKLEPVEEVTIDVDEEFSSTVVDSMNRRKAQMMDMRSAGAGKSRIVFHAPSRGLIGYQSRFMTQTRGTGVLNRVFHEYAPYSGDIPGRRNGALIASETGTAVAYALFNLQDRGVMFIDPQTPVYHGMIVGEHSRDNDLEINVLKGKKLTNMRASGTDEAVTLTPPRRMSLEDMMAYVEFDELLEVTPTSLRLRKRYLLEHERKKFRRQMEEAK</sequence>
<comment type="catalytic activity">
    <reaction evidence="3">
        <text>GTP + H2O = GDP + phosphate + H(+)</text>
        <dbReference type="Rhea" id="RHEA:19669"/>
        <dbReference type="ChEBI" id="CHEBI:15377"/>
        <dbReference type="ChEBI" id="CHEBI:15378"/>
        <dbReference type="ChEBI" id="CHEBI:37565"/>
        <dbReference type="ChEBI" id="CHEBI:43474"/>
        <dbReference type="ChEBI" id="CHEBI:58189"/>
    </reaction>
</comment>
<dbReference type="GO" id="GO:0000049">
    <property type="term" value="F:tRNA binding"/>
    <property type="evidence" value="ECO:0007669"/>
    <property type="project" value="UniProtKB-KW"/>
</dbReference>
<dbReference type="FunFam" id="2.40.50.250:FF:000001">
    <property type="entry name" value="GTP-binding protein TypA"/>
    <property type="match status" value="1"/>
</dbReference>
<dbReference type="InterPro" id="IPR035647">
    <property type="entry name" value="EFG_III/V"/>
</dbReference>
<dbReference type="FunFam" id="3.30.70.870:FF:000003">
    <property type="entry name" value="GTP-binding protein TypA"/>
    <property type="match status" value="1"/>
</dbReference>
<dbReference type="GO" id="GO:0019843">
    <property type="term" value="F:rRNA binding"/>
    <property type="evidence" value="ECO:0007669"/>
    <property type="project" value="UniProtKB-KW"/>
</dbReference>
<dbReference type="CDD" id="cd16263">
    <property type="entry name" value="BipA_III"/>
    <property type="match status" value="1"/>
</dbReference>
<dbReference type="InterPro" id="IPR006298">
    <property type="entry name" value="BipA"/>
</dbReference>
<dbReference type="Pfam" id="PF21018">
    <property type="entry name" value="BipA_C"/>
    <property type="match status" value="1"/>
</dbReference>
<dbReference type="InterPro" id="IPR031157">
    <property type="entry name" value="G_TR_CS"/>
</dbReference>
<dbReference type="PANTHER" id="PTHR42908">
    <property type="entry name" value="TRANSLATION ELONGATION FACTOR-RELATED"/>
    <property type="match status" value="1"/>
</dbReference>
<dbReference type="EC" id="3.6.5.-" evidence="3"/>
<proteinExistence type="inferred from homology"/>
<keyword evidence="3" id="KW-0694">RNA-binding</keyword>
<dbReference type="EMBL" id="QOQF01000041">
    <property type="protein sequence ID" value="RCL74974.1"/>
    <property type="molecule type" value="Genomic_DNA"/>
</dbReference>
<protein>
    <recommendedName>
        <fullName evidence="3">Large ribosomal subunit assembly factor BipA</fullName>
        <ecNumber evidence="3">3.6.5.-</ecNumber>
    </recommendedName>
    <alternativeName>
        <fullName evidence="3">GTP-binding protein BipA</fullName>
    </alternativeName>
</protein>
<comment type="similarity">
    <text evidence="3">Belongs to the TRAFAC class translation factor GTPase superfamily. Classic translation factor GTPase family. BipA subfamily.</text>
</comment>
<dbReference type="FunFam" id="3.40.50.300:FF:000055">
    <property type="entry name" value="GTP-binding protein TypA"/>
    <property type="match status" value="1"/>
</dbReference>
<evidence type="ECO:0000313" key="5">
    <source>
        <dbReference type="EMBL" id="RCL74974.1"/>
    </source>
</evidence>
<keyword evidence="3" id="KW-0378">Hydrolase</keyword>
<dbReference type="Gene3D" id="3.30.70.870">
    <property type="entry name" value="Elongation Factor G (Translational Gtpase), domain 3"/>
    <property type="match status" value="1"/>
</dbReference>
<dbReference type="Gene3D" id="3.30.70.240">
    <property type="match status" value="1"/>
</dbReference>
<evidence type="ECO:0000256" key="2">
    <source>
        <dbReference type="ARBA" id="ARBA00023134"/>
    </source>
</evidence>
<dbReference type="HAMAP" id="MF_00849">
    <property type="entry name" value="BipA"/>
    <property type="match status" value="1"/>
</dbReference>
<comment type="subcellular location">
    <subcellularLocation>
        <location evidence="3">Cytoplasm</location>
    </subcellularLocation>
    <text evidence="3">Binds to ribosomes.</text>
</comment>
<dbReference type="CDD" id="cd03710">
    <property type="entry name" value="BipA_TypA_C"/>
    <property type="match status" value="1"/>
</dbReference>
<dbReference type="InterPro" id="IPR004161">
    <property type="entry name" value="EFTu-like_2"/>
</dbReference>
<dbReference type="InterPro" id="IPR000795">
    <property type="entry name" value="T_Tr_GTP-bd_dom"/>
</dbReference>
<dbReference type="FunFam" id="3.30.70.240:FF:000002">
    <property type="entry name" value="GTP-binding protein TypA"/>
    <property type="match status" value="1"/>
</dbReference>
<dbReference type="InterPro" id="IPR047042">
    <property type="entry name" value="BipA_II"/>
</dbReference>
<dbReference type="InterPro" id="IPR042116">
    <property type="entry name" value="TypA/BipA_C"/>
</dbReference>
<dbReference type="InterPro" id="IPR027417">
    <property type="entry name" value="P-loop_NTPase"/>
</dbReference>
<dbReference type="GO" id="GO:0043022">
    <property type="term" value="F:ribosome binding"/>
    <property type="evidence" value="ECO:0007669"/>
    <property type="project" value="UniProtKB-UniRule"/>
</dbReference>
<organism evidence="5 6">
    <name type="scientific">PS1 clade bacterium</name>
    <dbReference type="NCBI Taxonomy" id="2175152"/>
    <lineage>
        <taxon>Bacteria</taxon>
        <taxon>Pseudomonadati</taxon>
        <taxon>Pseudomonadota</taxon>
        <taxon>Alphaproteobacteria</taxon>
        <taxon>PS1 clade</taxon>
    </lineage>
</organism>
<comment type="function">
    <text evidence="3">A 50S ribosomal subunit assembly protein with GTPase activity, required for 50S subunit assembly at low temperatures, may also play a role in translation. Binds GTP and analogs. Binds the 70S ribosome between the 30S and 50S subunits, in a similar position as ribosome-bound EF-G; it contacts a number of ribosomal proteins, both rRNAs and the A-site tRNA.</text>
</comment>
<dbReference type="Gene3D" id="2.40.30.10">
    <property type="entry name" value="Translation factors"/>
    <property type="match status" value="1"/>
</dbReference>
<name>A0A368DTJ2_9PROT</name>
<dbReference type="Proteomes" id="UP000252132">
    <property type="component" value="Unassembled WGS sequence"/>
</dbReference>
<dbReference type="Gene3D" id="2.40.50.250">
    <property type="entry name" value="bipa protein"/>
    <property type="match status" value="1"/>
</dbReference>
<keyword evidence="3" id="KW-0963">Cytoplasm</keyword>
<dbReference type="GO" id="GO:0005525">
    <property type="term" value="F:GTP binding"/>
    <property type="evidence" value="ECO:0007669"/>
    <property type="project" value="UniProtKB-UniRule"/>
</dbReference>
<dbReference type="PRINTS" id="PR00315">
    <property type="entry name" value="ELONGATNFCT"/>
</dbReference>
<dbReference type="InterPro" id="IPR000640">
    <property type="entry name" value="EFG_V-like"/>
</dbReference>
<evidence type="ECO:0000259" key="4">
    <source>
        <dbReference type="PROSITE" id="PS51722"/>
    </source>
</evidence>
<feature type="domain" description="Tr-type G" evidence="4">
    <location>
        <begin position="7"/>
        <end position="202"/>
    </location>
</feature>
<dbReference type="SUPFAM" id="SSF54980">
    <property type="entry name" value="EF-G C-terminal domain-like"/>
    <property type="match status" value="2"/>
</dbReference>
<keyword evidence="3" id="KW-0699">rRNA-binding</keyword>
<reference evidence="5 6" key="1">
    <citation type="journal article" date="2018" name="Microbiome">
        <title>Fine metagenomic profile of the Mediterranean stratified and mixed water columns revealed by assembly and recruitment.</title>
        <authorList>
            <person name="Haro-Moreno J.M."/>
            <person name="Lopez-Perez M."/>
            <person name="De La Torre J.R."/>
            <person name="Picazo A."/>
            <person name="Camacho A."/>
            <person name="Rodriguez-Valera F."/>
        </authorList>
    </citation>
    <scope>NUCLEOTIDE SEQUENCE [LARGE SCALE GENOMIC DNA]</scope>
    <source>
        <strain evidence="5">MED-G55</strain>
    </source>
</reference>
<dbReference type="AlphaFoldDB" id="A0A368DTJ2"/>
<dbReference type="InterPro" id="IPR005225">
    <property type="entry name" value="Small_GTP-bd"/>
</dbReference>
<dbReference type="InterPro" id="IPR047043">
    <property type="entry name" value="BipA_III"/>
</dbReference>
<dbReference type="SUPFAM" id="SSF52540">
    <property type="entry name" value="P-loop containing nucleoside triphosphate hydrolases"/>
    <property type="match status" value="1"/>
</dbReference>
<dbReference type="Gene3D" id="3.40.50.300">
    <property type="entry name" value="P-loop containing nucleotide triphosphate hydrolases"/>
    <property type="match status" value="1"/>
</dbReference>
<dbReference type="InterPro" id="IPR048876">
    <property type="entry name" value="BipA_C"/>
</dbReference>
<dbReference type="InterPro" id="IPR035651">
    <property type="entry name" value="BipA_V"/>
</dbReference>
<evidence type="ECO:0000256" key="3">
    <source>
        <dbReference type="HAMAP-Rule" id="MF_00849"/>
    </source>
</evidence>
<dbReference type="GO" id="GO:0000027">
    <property type="term" value="P:ribosomal large subunit assembly"/>
    <property type="evidence" value="ECO:0007669"/>
    <property type="project" value="UniProtKB-UniRule"/>
</dbReference>
<comment type="subunit">
    <text evidence="3">Monomer.</text>
</comment>
<dbReference type="NCBIfam" id="TIGR00231">
    <property type="entry name" value="small_GTP"/>
    <property type="match status" value="1"/>
</dbReference>
<dbReference type="GO" id="GO:0005829">
    <property type="term" value="C:cytosol"/>
    <property type="evidence" value="ECO:0007669"/>
    <property type="project" value="TreeGrafter"/>
</dbReference>
<feature type="binding site" evidence="3">
    <location>
        <begin position="132"/>
        <end position="135"/>
    </location>
    <ligand>
        <name>GTP</name>
        <dbReference type="ChEBI" id="CHEBI:37565"/>
    </ligand>
</feature>
<dbReference type="PANTHER" id="PTHR42908:SF8">
    <property type="entry name" value="TR-TYPE G DOMAIN-CONTAINING PROTEIN"/>
    <property type="match status" value="1"/>
</dbReference>
<dbReference type="Pfam" id="PF00009">
    <property type="entry name" value="GTP_EFTU"/>
    <property type="match status" value="1"/>
</dbReference>
<dbReference type="GO" id="GO:0003924">
    <property type="term" value="F:GTPase activity"/>
    <property type="evidence" value="ECO:0007669"/>
    <property type="project" value="UniProtKB-UniRule"/>
</dbReference>